<organism evidence="10 11">
    <name type="scientific">Amycolatopsis deserti</name>
    <dbReference type="NCBI Taxonomy" id="185696"/>
    <lineage>
        <taxon>Bacteria</taxon>
        <taxon>Bacillati</taxon>
        <taxon>Actinomycetota</taxon>
        <taxon>Actinomycetes</taxon>
        <taxon>Pseudonocardiales</taxon>
        <taxon>Pseudonocardiaceae</taxon>
        <taxon>Amycolatopsis</taxon>
    </lineage>
</organism>
<feature type="domain" description="Major facilitator superfamily (MFS) profile" evidence="9">
    <location>
        <begin position="12"/>
        <end position="453"/>
    </location>
</feature>
<feature type="transmembrane region" description="Helical" evidence="8">
    <location>
        <begin position="268"/>
        <end position="293"/>
    </location>
</feature>
<feature type="transmembrane region" description="Helical" evidence="8">
    <location>
        <begin position="398"/>
        <end position="418"/>
    </location>
</feature>
<evidence type="ECO:0000256" key="4">
    <source>
        <dbReference type="ARBA" id="ARBA00022475"/>
    </source>
</evidence>
<feature type="transmembrane region" description="Helical" evidence="8">
    <location>
        <begin position="12"/>
        <end position="33"/>
    </location>
</feature>
<dbReference type="Proteomes" id="UP000605897">
    <property type="component" value="Unassembled WGS sequence"/>
</dbReference>
<feature type="transmembrane region" description="Helical" evidence="8">
    <location>
        <begin position="45"/>
        <end position="66"/>
    </location>
</feature>
<reference evidence="11" key="1">
    <citation type="journal article" date="2019" name="Int. J. Syst. Evol. Microbiol.">
        <title>The Global Catalogue of Microorganisms (GCM) 10K type strain sequencing project: providing services to taxonomists for standard genome sequencing and annotation.</title>
        <authorList>
            <consortium name="The Broad Institute Genomics Platform"/>
            <consortium name="The Broad Institute Genome Sequencing Center for Infectious Disease"/>
            <person name="Wu L."/>
            <person name="Ma J."/>
        </authorList>
    </citation>
    <scope>NUCLEOTIDE SEQUENCE [LARGE SCALE GENOMIC DNA]</scope>
    <source>
        <strain evidence="11">CGMCC 4.7677</strain>
    </source>
</reference>
<gene>
    <name evidence="10" type="primary">emrB</name>
    <name evidence="10" type="ORF">GCM10017786_57230</name>
</gene>
<feature type="transmembrane region" description="Helical" evidence="8">
    <location>
        <begin position="430"/>
        <end position="449"/>
    </location>
</feature>
<feature type="transmembrane region" description="Helical" evidence="8">
    <location>
        <begin position="299"/>
        <end position="322"/>
    </location>
</feature>
<feature type="transmembrane region" description="Helical" evidence="8">
    <location>
        <begin position="164"/>
        <end position="183"/>
    </location>
</feature>
<dbReference type="SUPFAM" id="SSF103473">
    <property type="entry name" value="MFS general substrate transporter"/>
    <property type="match status" value="1"/>
</dbReference>
<evidence type="ECO:0000313" key="10">
    <source>
        <dbReference type="EMBL" id="GHF15934.1"/>
    </source>
</evidence>
<evidence type="ECO:0000256" key="7">
    <source>
        <dbReference type="ARBA" id="ARBA00023136"/>
    </source>
</evidence>
<protein>
    <submittedName>
        <fullName evidence="10">MFS transporter</fullName>
    </submittedName>
</protein>
<evidence type="ECO:0000256" key="6">
    <source>
        <dbReference type="ARBA" id="ARBA00022989"/>
    </source>
</evidence>
<feature type="transmembrane region" description="Helical" evidence="8">
    <location>
        <begin position="78"/>
        <end position="97"/>
    </location>
</feature>
<dbReference type="Gene3D" id="1.20.1250.20">
    <property type="entry name" value="MFS general substrate transporter like domains"/>
    <property type="match status" value="1"/>
</dbReference>
<evidence type="ECO:0000259" key="9">
    <source>
        <dbReference type="PROSITE" id="PS50850"/>
    </source>
</evidence>
<comment type="subcellular location">
    <subcellularLocation>
        <location evidence="1">Cell membrane</location>
        <topology evidence="1">Multi-pass membrane protein</topology>
    </subcellularLocation>
</comment>
<feature type="transmembrane region" description="Helical" evidence="8">
    <location>
        <begin position="204"/>
        <end position="222"/>
    </location>
</feature>
<dbReference type="InterPro" id="IPR036259">
    <property type="entry name" value="MFS_trans_sf"/>
</dbReference>
<evidence type="ECO:0000313" key="11">
    <source>
        <dbReference type="Proteomes" id="UP000605897"/>
    </source>
</evidence>
<feature type="transmembrane region" description="Helical" evidence="8">
    <location>
        <begin position="228"/>
        <end position="247"/>
    </location>
</feature>
<evidence type="ECO:0000256" key="3">
    <source>
        <dbReference type="ARBA" id="ARBA00022448"/>
    </source>
</evidence>
<dbReference type="Gene3D" id="1.20.1720.10">
    <property type="entry name" value="Multidrug resistance protein D"/>
    <property type="match status" value="1"/>
</dbReference>
<evidence type="ECO:0000256" key="5">
    <source>
        <dbReference type="ARBA" id="ARBA00022692"/>
    </source>
</evidence>
<feature type="transmembrane region" description="Helical" evidence="8">
    <location>
        <begin position="103"/>
        <end position="124"/>
    </location>
</feature>
<evidence type="ECO:0000256" key="2">
    <source>
        <dbReference type="ARBA" id="ARBA00008537"/>
    </source>
</evidence>
<dbReference type="EMBL" id="BNAU01000007">
    <property type="protein sequence ID" value="GHF15934.1"/>
    <property type="molecule type" value="Genomic_DNA"/>
</dbReference>
<evidence type="ECO:0000256" key="1">
    <source>
        <dbReference type="ARBA" id="ARBA00004651"/>
    </source>
</evidence>
<dbReference type="PANTHER" id="PTHR42718">
    <property type="entry name" value="MAJOR FACILITATOR SUPERFAMILY MULTIDRUG TRANSPORTER MFSC"/>
    <property type="match status" value="1"/>
</dbReference>
<name>A0ABQ3JC35_9PSEU</name>
<keyword evidence="6 8" id="KW-1133">Transmembrane helix</keyword>
<comment type="similarity">
    <text evidence="2">Belongs to the major facilitator superfamily. EmrB family.</text>
</comment>
<feature type="transmembrane region" description="Helical" evidence="8">
    <location>
        <begin position="136"/>
        <end position="158"/>
    </location>
</feature>
<keyword evidence="7 8" id="KW-0472">Membrane</keyword>
<keyword evidence="3" id="KW-0813">Transport</keyword>
<comment type="caution">
    <text evidence="10">The sequence shown here is derived from an EMBL/GenBank/DDBJ whole genome shotgun (WGS) entry which is preliminary data.</text>
</comment>
<dbReference type="InterPro" id="IPR020846">
    <property type="entry name" value="MFS_dom"/>
</dbReference>
<keyword evidence="5 8" id="KW-0812">Transmembrane</keyword>
<dbReference type="InterPro" id="IPR004638">
    <property type="entry name" value="EmrB-like"/>
</dbReference>
<dbReference type="InterPro" id="IPR011701">
    <property type="entry name" value="MFS"/>
</dbReference>
<dbReference type="PROSITE" id="PS50850">
    <property type="entry name" value="MFS"/>
    <property type="match status" value="1"/>
</dbReference>
<feature type="transmembrane region" description="Helical" evidence="8">
    <location>
        <begin position="359"/>
        <end position="377"/>
    </location>
</feature>
<keyword evidence="11" id="KW-1185">Reference proteome</keyword>
<dbReference type="NCBIfam" id="TIGR00711">
    <property type="entry name" value="efflux_EmrB"/>
    <property type="match status" value="1"/>
</dbReference>
<keyword evidence="4" id="KW-1003">Cell membrane</keyword>
<evidence type="ECO:0000256" key="8">
    <source>
        <dbReference type="SAM" id="Phobius"/>
    </source>
</evidence>
<feature type="transmembrane region" description="Helical" evidence="8">
    <location>
        <begin position="334"/>
        <end position="353"/>
    </location>
</feature>
<dbReference type="PANTHER" id="PTHR42718:SF9">
    <property type="entry name" value="MAJOR FACILITATOR SUPERFAMILY MULTIDRUG TRANSPORTER MFSC"/>
    <property type="match status" value="1"/>
</dbReference>
<dbReference type="Pfam" id="PF07690">
    <property type="entry name" value="MFS_1"/>
    <property type="match status" value="1"/>
</dbReference>
<accession>A0ABQ3JC35</accession>
<sequence>MEERLDPALVRMITAVLLGGILGILNSTMVAVGTDVLAADFGASLSTIGWATTGFLLAVTVAIPFTTWAVDRFGGRRTWLSGLAVFLAGALAAGLSWDVGSLIAARVVQGLGAGILDPLVLTLLARAAGPARAGRVMGLMGVVLSLGPVLGPVAGGAVLDVLPWRWMFLLNVPLGLVAVLLALRSIRGDDASAPAPSRLDVRGLALLGPGFAAIVLALSQAAEHSAFTTASVLVPLVAGVVLLLAYGAHAKRAAAPLIDLRLFARGGFTASVAVMALVGLGTFANLFVLPLYYQQMHGHGVLAAGLLVAPVGIGGAISMPLAGRLSDRIGARMLVRGGAIVALLAGLAFTWMGPDTAQAWPAVAALVMGLGLGFVGAPTMGSLYRTLPPRLVPQGSSALYMLNQLGASIGVVVVTLILETAGDAMTGFHGVYWFAIGAIVLVLAASPLLPGREER</sequence>
<proteinExistence type="inferred from homology"/>